<name>A0ABD5Y5Y9_9EURY</name>
<proteinExistence type="predicted"/>
<dbReference type="InterPro" id="IPR006311">
    <property type="entry name" value="TAT_signal"/>
</dbReference>
<evidence type="ECO:0000313" key="3">
    <source>
        <dbReference type="Proteomes" id="UP001596432"/>
    </source>
</evidence>
<gene>
    <name evidence="2" type="ORF">ACFQMA_23410</name>
</gene>
<protein>
    <recommendedName>
        <fullName evidence="4">Tat (Twin-arginine translocation) pathway signal sequence</fullName>
    </recommendedName>
</protein>
<reference evidence="2 3" key="1">
    <citation type="journal article" date="2019" name="Int. J. Syst. Evol. Microbiol.">
        <title>The Global Catalogue of Microorganisms (GCM) 10K type strain sequencing project: providing services to taxonomists for standard genome sequencing and annotation.</title>
        <authorList>
            <consortium name="The Broad Institute Genomics Platform"/>
            <consortium name="The Broad Institute Genome Sequencing Center for Infectious Disease"/>
            <person name="Wu L."/>
            <person name="Ma J."/>
        </authorList>
    </citation>
    <scope>NUCLEOTIDE SEQUENCE [LARGE SCALE GENOMIC DNA]</scope>
    <source>
        <strain evidence="2 3">XZYJT29</strain>
    </source>
</reference>
<feature type="compositionally biased region" description="Acidic residues" evidence="1">
    <location>
        <begin position="314"/>
        <end position="330"/>
    </location>
</feature>
<dbReference type="PROSITE" id="PS51318">
    <property type="entry name" value="TAT"/>
    <property type="match status" value="1"/>
</dbReference>
<feature type="region of interest" description="Disordered" evidence="1">
    <location>
        <begin position="266"/>
        <end position="330"/>
    </location>
</feature>
<dbReference type="EMBL" id="JBHTAS010000001">
    <property type="protein sequence ID" value="MFC7142770.1"/>
    <property type="molecule type" value="Genomic_DNA"/>
</dbReference>
<dbReference type="AlphaFoldDB" id="A0ABD5Y5Y9"/>
<sequence length="330" mass="35685">MPDFLLSRRQCLKAAVLGTATVLPGCSEASADAPRTLDTVSTSGFQSVSAWSDSFGYLSTPFRATLKYDVTVQRSNEGYEDGPPVNLYAYSTDGLRMSDHDDISSGNYSEIPDDNLHLAEENIGEGTSGEVDVPAGWLAVVIDNGGESYTGEDVQAEAKFELVSSESDRQCRDSTASGIKIEELYSLEDSIRYHFTIPQPSAETYDWELTVQSPNNEITKTSTVKSDRCAANFVGEIDLEDTDVDTYERLKVIVRTKRDGETLETAGWANDNYQGAGGIPGSQSGSDDGDDTYVPWSGSDDSSGAGGGSNDGDQSYDEDNDRDNDGEYDE</sequence>
<keyword evidence="3" id="KW-1185">Reference proteome</keyword>
<evidence type="ECO:0000256" key="1">
    <source>
        <dbReference type="SAM" id="MobiDB-lite"/>
    </source>
</evidence>
<dbReference type="GeneID" id="78823120"/>
<dbReference type="RefSeq" id="WP_274323822.1">
    <property type="nucleotide sequence ID" value="NZ_CP118158.1"/>
</dbReference>
<organism evidence="2 3">
    <name type="scientific">Halosimplex aquaticum</name>
    <dbReference type="NCBI Taxonomy" id="3026162"/>
    <lineage>
        <taxon>Archaea</taxon>
        <taxon>Methanobacteriati</taxon>
        <taxon>Methanobacteriota</taxon>
        <taxon>Stenosarchaea group</taxon>
        <taxon>Halobacteria</taxon>
        <taxon>Halobacteriales</taxon>
        <taxon>Haloarculaceae</taxon>
        <taxon>Halosimplex</taxon>
    </lineage>
</organism>
<evidence type="ECO:0008006" key="4">
    <source>
        <dbReference type="Google" id="ProtNLM"/>
    </source>
</evidence>
<comment type="caution">
    <text evidence="2">The sequence shown here is derived from an EMBL/GenBank/DDBJ whole genome shotgun (WGS) entry which is preliminary data.</text>
</comment>
<evidence type="ECO:0000313" key="2">
    <source>
        <dbReference type="EMBL" id="MFC7142770.1"/>
    </source>
</evidence>
<dbReference type="Proteomes" id="UP001596432">
    <property type="component" value="Unassembled WGS sequence"/>
</dbReference>
<accession>A0ABD5Y5Y9</accession>